<name>A0A2N9J459_FAGSY</name>
<dbReference type="AlphaFoldDB" id="A0A2N9J459"/>
<organism evidence="1">
    <name type="scientific">Fagus sylvatica</name>
    <name type="common">Beechnut</name>
    <dbReference type="NCBI Taxonomy" id="28930"/>
    <lineage>
        <taxon>Eukaryota</taxon>
        <taxon>Viridiplantae</taxon>
        <taxon>Streptophyta</taxon>
        <taxon>Embryophyta</taxon>
        <taxon>Tracheophyta</taxon>
        <taxon>Spermatophyta</taxon>
        <taxon>Magnoliopsida</taxon>
        <taxon>eudicotyledons</taxon>
        <taxon>Gunneridae</taxon>
        <taxon>Pentapetalae</taxon>
        <taxon>rosids</taxon>
        <taxon>fabids</taxon>
        <taxon>Fagales</taxon>
        <taxon>Fagaceae</taxon>
        <taxon>Fagus</taxon>
    </lineage>
</organism>
<accession>A0A2N9J459</accession>
<reference evidence="1" key="1">
    <citation type="submission" date="2018-02" db="EMBL/GenBank/DDBJ databases">
        <authorList>
            <person name="Cohen D.B."/>
            <person name="Kent A.D."/>
        </authorList>
    </citation>
    <scope>NUCLEOTIDE SEQUENCE</scope>
</reference>
<protein>
    <submittedName>
        <fullName evidence="1">Uncharacterized protein</fullName>
    </submittedName>
</protein>
<sequence length="200" mass="22036">MEINFMKNRGGRFVEVAEFHSGSQQGSIRILEGRRGVGWTCFESEIRQYFLGTPDSGGREVVEAARMAASNSRSNNHFRKLRNSGGVSDEKEAISEEAVDDICSVEVAGVEIDSQSSPQAPMGGPVHDEQPIGDVDSVVTPRQASNAVEEMDRGSLLALTTADPPTTLESDFLLLPWVESSRRYFCVLNFRLPTWEVRPS</sequence>
<evidence type="ECO:0000313" key="1">
    <source>
        <dbReference type="EMBL" id="SPD31952.1"/>
    </source>
</evidence>
<gene>
    <name evidence="1" type="ORF">FSB_LOCUS59834</name>
</gene>
<dbReference type="EMBL" id="OIVN01006382">
    <property type="protein sequence ID" value="SPD31952.1"/>
    <property type="molecule type" value="Genomic_DNA"/>
</dbReference>
<proteinExistence type="predicted"/>